<name>A0A484MS36_9ASTE</name>
<dbReference type="PANTHER" id="PTHR33240:SF15">
    <property type="entry name" value="GAG-PRO-LIKE PROTEIN"/>
    <property type="match status" value="1"/>
</dbReference>
<dbReference type="AlphaFoldDB" id="A0A484MS36"/>
<evidence type="ECO:0000313" key="3">
    <source>
        <dbReference type="Proteomes" id="UP000595140"/>
    </source>
</evidence>
<evidence type="ECO:0000256" key="1">
    <source>
        <dbReference type="SAM" id="MobiDB-lite"/>
    </source>
</evidence>
<accession>A0A484MS36</accession>
<reference evidence="2 3" key="1">
    <citation type="submission" date="2018-04" db="EMBL/GenBank/DDBJ databases">
        <authorList>
            <person name="Vogel A."/>
        </authorList>
    </citation>
    <scope>NUCLEOTIDE SEQUENCE [LARGE SCALE GENOMIC DNA]</scope>
</reference>
<feature type="region of interest" description="Disordered" evidence="1">
    <location>
        <begin position="35"/>
        <end position="97"/>
    </location>
</feature>
<dbReference type="PANTHER" id="PTHR33240">
    <property type="entry name" value="OS08G0508500 PROTEIN"/>
    <property type="match status" value="1"/>
</dbReference>
<gene>
    <name evidence="2" type="ORF">CCAM_LOCUS33123</name>
</gene>
<proteinExistence type="predicted"/>
<protein>
    <submittedName>
        <fullName evidence="2">Uncharacterized protein</fullName>
    </submittedName>
</protein>
<keyword evidence="3" id="KW-1185">Reference proteome</keyword>
<evidence type="ECO:0000313" key="2">
    <source>
        <dbReference type="EMBL" id="VFQ91347.1"/>
    </source>
</evidence>
<dbReference type="EMBL" id="OOIL02004357">
    <property type="protein sequence ID" value="VFQ91347.1"/>
    <property type="molecule type" value="Genomic_DNA"/>
</dbReference>
<dbReference type="Proteomes" id="UP000595140">
    <property type="component" value="Unassembled WGS sequence"/>
</dbReference>
<organism evidence="2 3">
    <name type="scientific">Cuscuta campestris</name>
    <dbReference type="NCBI Taxonomy" id="132261"/>
    <lineage>
        <taxon>Eukaryota</taxon>
        <taxon>Viridiplantae</taxon>
        <taxon>Streptophyta</taxon>
        <taxon>Embryophyta</taxon>
        <taxon>Tracheophyta</taxon>
        <taxon>Spermatophyta</taxon>
        <taxon>Magnoliopsida</taxon>
        <taxon>eudicotyledons</taxon>
        <taxon>Gunneridae</taxon>
        <taxon>Pentapetalae</taxon>
        <taxon>asterids</taxon>
        <taxon>lamiids</taxon>
        <taxon>Solanales</taxon>
        <taxon>Convolvulaceae</taxon>
        <taxon>Cuscuteae</taxon>
        <taxon>Cuscuta</taxon>
        <taxon>Cuscuta subgen. Grammica</taxon>
        <taxon>Cuscuta sect. Cleistogrammica</taxon>
    </lineage>
</organism>
<sequence>MLQAALPQGVVRKELRQNPLSTYQEILARAKYLALEEEDDEPPVRKEKKSGQPVTEGRKRKNFSRGPNPIGYQASRQPDHSVQSVPAPPRSRESYSVQDAPKYCEYHRNSTHNTSKCVNLKKEMDQLIARGPPPRPERPAPRNWTWRRPAAAAVAIIAGEGQEDRRPPLPKWKKKEPLIFTDEDYPPVLSPYRDALVIKVEINNVVVHRMMVGFTGDTIEAEGTITVKTGVGDGTHRLWLDMEFMVVQLDCAHHLILGRPGLEDLECIISPVHLCMKFGTPTGVGVARGNQSLSRSCYVRATKSQAWVDENVSMICAVVQKEEGRPRAEPEEEVEEVALDPAKPEQKVKVGKTLSLRLKEQLMDVLRSFKVLFAWGPEDMPGVDPRIICHKLAIDPAHKPLKQKKRFLSSERRDFVTKQVTTLQSIGHIRKVRYPQRWEEPPAFLALAVPGAFLLPRHCHVLRESPGHPGDRWISCSGT</sequence>
<feature type="compositionally biased region" description="Polar residues" evidence="1">
    <location>
        <begin position="74"/>
        <end position="84"/>
    </location>
</feature>
<dbReference type="OrthoDB" id="1727395at2759"/>